<reference evidence="2" key="1">
    <citation type="submission" date="2023-04" db="EMBL/GenBank/DDBJ databases">
        <title>Complete genome sequence of Temperatibacter marinus.</title>
        <authorList>
            <person name="Rong J.-C."/>
            <person name="Yi M.-L."/>
            <person name="Zhao Q."/>
        </authorList>
    </citation>
    <scope>NUCLEOTIDE SEQUENCE</scope>
    <source>
        <strain evidence="2">NBRC 110045</strain>
    </source>
</reference>
<proteinExistence type="predicted"/>
<keyword evidence="2" id="KW-0378">Hydrolase</keyword>
<dbReference type="Gene3D" id="3.40.710.10">
    <property type="entry name" value="DD-peptidase/beta-lactamase superfamily"/>
    <property type="match status" value="1"/>
</dbReference>
<dbReference type="InterPro" id="IPR012338">
    <property type="entry name" value="Beta-lactam/transpept-like"/>
</dbReference>
<sequence>MIKHLHKTFTKAVTTFTAVGIVALMGTNALLSQEVDRNARLLQTQEDITWLMNEFHAASGIPGVSLAIGYGSNILLEKGFGLSDISGEKPVLPSTRFRLGEVGTLFTASAIMKLVSEGRVDLDADVRKYVPEFPQKRGAVTIRQLLSHTGGITHFDFNDYNRGQKHIKTLREALKQFSVRPLLSNPGSRYVYSSYGYVLLGLVIENVTGQSYDSFLNAAILSPLLINDLHFDNAGNRPDSETKFYNRFEETAEVAAERDFSYVKPAAGINGTPASVVKLLASYWSGLILDPVEWIKMLKAVPFSDKARQNLDFDPALAWRLSRTRDNDLFFHMDGKTIGSTSAYLSYPRYGLHVAYAANARADLDARHTSETLVEPMRLFVKEDYNFPQDCPVGVYEYRGNFGAEFTKGQMTIVDEGARCTGLIETPGQFRARFISKGAPLPDQLKLLRLSHDENGHTFAVVTPLGLYQIPFKNRENGLKGALTLAGNVTWVISAEK</sequence>
<evidence type="ECO:0000259" key="1">
    <source>
        <dbReference type="Pfam" id="PF00144"/>
    </source>
</evidence>
<dbReference type="KEGG" id="tmk:QGN29_03530"/>
<dbReference type="SUPFAM" id="SSF56601">
    <property type="entry name" value="beta-lactamase/transpeptidase-like"/>
    <property type="match status" value="1"/>
</dbReference>
<dbReference type="InterPro" id="IPR050491">
    <property type="entry name" value="AmpC-like"/>
</dbReference>
<dbReference type="InterPro" id="IPR001466">
    <property type="entry name" value="Beta-lactam-related"/>
</dbReference>
<organism evidence="2 3">
    <name type="scientific">Temperatibacter marinus</name>
    <dbReference type="NCBI Taxonomy" id="1456591"/>
    <lineage>
        <taxon>Bacteria</taxon>
        <taxon>Pseudomonadati</taxon>
        <taxon>Pseudomonadota</taxon>
        <taxon>Alphaproteobacteria</taxon>
        <taxon>Kordiimonadales</taxon>
        <taxon>Temperatibacteraceae</taxon>
        <taxon>Temperatibacter</taxon>
    </lineage>
</organism>
<keyword evidence="3" id="KW-1185">Reference proteome</keyword>
<gene>
    <name evidence="2" type="ORF">QGN29_03530</name>
</gene>
<dbReference type="PANTHER" id="PTHR46825:SF9">
    <property type="entry name" value="BETA-LACTAMASE-RELATED DOMAIN-CONTAINING PROTEIN"/>
    <property type="match status" value="1"/>
</dbReference>
<protein>
    <submittedName>
        <fullName evidence="2">Serine hydrolase domain-containing protein</fullName>
        <ecNumber evidence="2">3.1.1.103</ecNumber>
    </submittedName>
</protein>
<feature type="domain" description="Beta-lactamase-related" evidence="1">
    <location>
        <begin position="53"/>
        <end position="363"/>
    </location>
</feature>
<dbReference type="PANTHER" id="PTHR46825">
    <property type="entry name" value="D-ALANYL-D-ALANINE-CARBOXYPEPTIDASE/ENDOPEPTIDASE AMPH"/>
    <property type="match status" value="1"/>
</dbReference>
<accession>A0AA52H9Q6</accession>
<name>A0AA52H9Q6_9PROT</name>
<dbReference type="EC" id="3.1.1.103" evidence="2"/>
<dbReference type="Pfam" id="PF00144">
    <property type="entry name" value="Beta-lactamase"/>
    <property type="match status" value="1"/>
</dbReference>
<dbReference type="EMBL" id="CP123872">
    <property type="protein sequence ID" value="WND03441.1"/>
    <property type="molecule type" value="Genomic_DNA"/>
</dbReference>
<dbReference type="GO" id="GO:0016787">
    <property type="term" value="F:hydrolase activity"/>
    <property type="evidence" value="ECO:0007669"/>
    <property type="project" value="UniProtKB-KW"/>
</dbReference>
<dbReference type="RefSeq" id="WP_310799294.1">
    <property type="nucleotide sequence ID" value="NZ_CP123872.1"/>
</dbReference>
<evidence type="ECO:0000313" key="2">
    <source>
        <dbReference type="EMBL" id="WND03441.1"/>
    </source>
</evidence>
<dbReference type="Proteomes" id="UP001268683">
    <property type="component" value="Chromosome"/>
</dbReference>
<dbReference type="AlphaFoldDB" id="A0AA52H9Q6"/>
<evidence type="ECO:0000313" key="3">
    <source>
        <dbReference type="Proteomes" id="UP001268683"/>
    </source>
</evidence>